<name>A0ABP9ULT2_9BACT</name>
<sequence>MIVLIGMGGLIPSCINPNQPNAGYFAADVDQVEANRQYTHMIENDGQQYRHAERMSQAEARELSTRHNPQVIHRSSATFLGFW</sequence>
<dbReference type="EMBL" id="BAABRI010000008">
    <property type="protein sequence ID" value="GAA5482495.1"/>
    <property type="molecule type" value="Genomic_DNA"/>
</dbReference>
<comment type="caution">
    <text evidence="1">The sequence shown here is derived from an EMBL/GenBank/DDBJ whole genome shotgun (WGS) entry which is preliminary data.</text>
</comment>
<accession>A0ABP9ULT2</accession>
<dbReference type="Proteomes" id="UP001476282">
    <property type="component" value="Unassembled WGS sequence"/>
</dbReference>
<evidence type="ECO:0000313" key="1">
    <source>
        <dbReference type="EMBL" id="GAA5482495.1"/>
    </source>
</evidence>
<proteinExistence type="predicted"/>
<organism evidence="1 2">
    <name type="scientific">Haloferula sargassicola</name>
    <dbReference type="NCBI Taxonomy" id="490096"/>
    <lineage>
        <taxon>Bacteria</taxon>
        <taxon>Pseudomonadati</taxon>
        <taxon>Verrucomicrobiota</taxon>
        <taxon>Verrucomicrobiia</taxon>
        <taxon>Verrucomicrobiales</taxon>
        <taxon>Verrucomicrobiaceae</taxon>
        <taxon>Haloferula</taxon>
    </lineage>
</organism>
<dbReference type="RefSeq" id="WP_353566636.1">
    <property type="nucleotide sequence ID" value="NZ_BAABRI010000008.1"/>
</dbReference>
<keyword evidence="2" id="KW-1185">Reference proteome</keyword>
<evidence type="ECO:0000313" key="2">
    <source>
        <dbReference type="Proteomes" id="UP001476282"/>
    </source>
</evidence>
<reference evidence="1 2" key="1">
    <citation type="submission" date="2024-02" db="EMBL/GenBank/DDBJ databases">
        <title>Haloferula sargassicola NBRC 104335.</title>
        <authorList>
            <person name="Ichikawa N."/>
            <person name="Katano-Makiyama Y."/>
            <person name="Hidaka K."/>
        </authorList>
    </citation>
    <scope>NUCLEOTIDE SEQUENCE [LARGE SCALE GENOMIC DNA]</scope>
    <source>
        <strain evidence="1 2">NBRC 104335</strain>
    </source>
</reference>
<protein>
    <submittedName>
        <fullName evidence="1">Uncharacterized protein</fullName>
    </submittedName>
</protein>
<gene>
    <name evidence="1" type="ORF">Hsar01_01717</name>
</gene>